<dbReference type="InterPro" id="IPR036890">
    <property type="entry name" value="HATPase_C_sf"/>
</dbReference>
<feature type="compositionally biased region" description="Basic and acidic residues" evidence="9">
    <location>
        <begin position="77"/>
        <end position="91"/>
    </location>
</feature>
<dbReference type="EMBL" id="JBFAIH010000019">
    <property type="protein sequence ID" value="MEV0366427.1"/>
    <property type="molecule type" value="Genomic_DNA"/>
</dbReference>
<evidence type="ECO:0000256" key="5">
    <source>
        <dbReference type="ARBA" id="ARBA00022840"/>
    </source>
</evidence>
<comment type="catalytic activity">
    <reaction evidence="1">
        <text>ATP-dependent breakage, passage and rejoining of double-stranded DNA.</text>
        <dbReference type="EC" id="5.6.2.2"/>
    </reaction>
</comment>
<evidence type="ECO:0000256" key="3">
    <source>
        <dbReference type="ARBA" id="ARBA00012895"/>
    </source>
</evidence>
<organism evidence="10 11">
    <name type="scientific">Nocardia fusca</name>
    <dbReference type="NCBI Taxonomy" id="941183"/>
    <lineage>
        <taxon>Bacteria</taxon>
        <taxon>Bacillati</taxon>
        <taxon>Actinomycetota</taxon>
        <taxon>Actinomycetes</taxon>
        <taxon>Mycobacteriales</taxon>
        <taxon>Nocardiaceae</taxon>
        <taxon>Nocardia</taxon>
    </lineage>
</organism>
<dbReference type="SUPFAM" id="SSF55874">
    <property type="entry name" value="ATPase domain of HSP90 chaperone/DNA topoisomerase II/histidine kinase"/>
    <property type="match status" value="1"/>
</dbReference>
<reference evidence="10 11" key="1">
    <citation type="submission" date="2024-06" db="EMBL/GenBank/DDBJ databases">
        <title>The Natural Products Discovery Center: Release of the First 8490 Sequenced Strains for Exploring Actinobacteria Biosynthetic Diversity.</title>
        <authorList>
            <person name="Kalkreuter E."/>
            <person name="Kautsar S.A."/>
            <person name="Yang D."/>
            <person name="Bader C.D."/>
            <person name="Teijaro C.N."/>
            <person name="Fluegel L."/>
            <person name="Davis C.M."/>
            <person name="Simpson J.R."/>
            <person name="Lauterbach L."/>
            <person name="Steele A.D."/>
            <person name="Gui C."/>
            <person name="Meng S."/>
            <person name="Li G."/>
            <person name="Viehrig K."/>
            <person name="Ye F."/>
            <person name="Su P."/>
            <person name="Kiefer A.F."/>
            <person name="Nichols A."/>
            <person name="Cepeda A.J."/>
            <person name="Yan W."/>
            <person name="Fan B."/>
            <person name="Jiang Y."/>
            <person name="Adhikari A."/>
            <person name="Zheng C.-J."/>
            <person name="Schuster L."/>
            <person name="Cowan T.M."/>
            <person name="Smanski M.J."/>
            <person name="Chevrette M.G."/>
            <person name="De Carvalho L.P.S."/>
            <person name="Shen B."/>
        </authorList>
    </citation>
    <scope>NUCLEOTIDE SEQUENCE [LARGE SCALE GENOMIC DNA]</scope>
    <source>
        <strain evidence="10 11">NPDC050671</strain>
    </source>
</reference>
<dbReference type="PANTHER" id="PTHR45866:SF1">
    <property type="entry name" value="DNA GYRASE SUBUNIT B, MITOCHONDRIAL"/>
    <property type="match status" value="1"/>
</dbReference>
<evidence type="ECO:0000256" key="9">
    <source>
        <dbReference type="SAM" id="MobiDB-lite"/>
    </source>
</evidence>
<protein>
    <recommendedName>
        <fullName evidence="3">DNA topoisomerase (ATP-hydrolyzing)</fullName>
        <ecNumber evidence="3">5.6.2.2</ecNumber>
    </recommendedName>
</protein>
<accession>A0ABV3FFI4</accession>
<evidence type="ECO:0000256" key="7">
    <source>
        <dbReference type="ARBA" id="ARBA00023125"/>
    </source>
</evidence>
<keyword evidence="11" id="KW-1185">Reference proteome</keyword>
<keyword evidence="6" id="KW-0799">Topoisomerase</keyword>
<evidence type="ECO:0000313" key="11">
    <source>
        <dbReference type="Proteomes" id="UP001551658"/>
    </source>
</evidence>
<sequence>MNKPWRTEWPSTTHDWATEVDTAHVQRIRRDPATMAPGGLQHLILEVVAYAADEAEAIGSGRCLIVLHPDGSVSVSDKGRGTDTRTDDRGRPIRKPIMSSKDLRFFDHPETQTLPDRHPRRGISVVAALSQWLVHTNRRRTGAWTQRYEHGIPVSDLLPVSTTGPTGTTVHFLPDPNLPPGNALNTPDLLAMANSWSHLSAEIDDARPPRQQ</sequence>
<evidence type="ECO:0000256" key="4">
    <source>
        <dbReference type="ARBA" id="ARBA00022741"/>
    </source>
</evidence>
<feature type="region of interest" description="Disordered" evidence="9">
    <location>
        <begin position="74"/>
        <end position="99"/>
    </location>
</feature>
<dbReference type="EC" id="5.6.2.2" evidence="3"/>
<comment type="caution">
    <text evidence="10">The sequence shown here is derived from an EMBL/GenBank/DDBJ whole genome shotgun (WGS) entry which is preliminary data.</text>
</comment>
<keyword evidence="5" id="KW-0067">ATP-binding</keyword>
<keyword evidence="4" id="KW-0547">Nucleotide-binding</keyword>
<proteinExistence type="inferred from homology"/>
<dbReference type="Gene3D" id="3.30.565.10">
    <property type="entry name" value="Histidine kinase-like ATPase, C-terminal domain"/>
    <property type="match status" value="1"/>
</dbReference>
<evidence type="ECO:0000313" key="10">
    <source>
        <dbReference type="EMBL" id="MEV0366427.1"/>
    </source>
</evidence>
<keyword evidence="8" id="KW-0413">Isomerase</keyword>
<evidence type="ECO:0000256" key="2">
    <source>
        <dbReference type="ARBA" id="ARBA00010708"/>
    </source>
</evidence>
<keyword evidence="7" id="KW-0238">DNA-binding</keyword>
<dbReference type="RefSeq" id="WP_357984386.1">
    <property type="nucleotide sequence ID" value="NZ_JBFAIH010000019.1"/>
</dbReference>
<name>A0ABV3FFI4_9NOCA</name>
<dbReference type="Proteomes" id="UP001551658">
    <property type="component" value="Unassembled WGS sequence"/>
</dbReference>
<evidence type="ECO:0000256" key="8">
    <source>
        <dbReference type="ARBA" id="ARBA00023235"/>
    </source>
</evidence>
<evidence type="ECO:0000256" key="6">
    <source>
        <dbReference type="ARBA" id="ARBA00023029"/>
    </source>
</evidence>
<dbReference type="PANTHER" id="PTHR45866">
    <property type="entry name" value="DNA GYRASE/TOPOISOMERASE SUBUNIT B"/>
    <property type="match status" value="1"/>
</dbReference>
<gene>
    <name evidence="10" type="ORF">AB0H72_27390</name>
</gene>
<evidence type="ECO:0000256" key="1">
    <source>
        <dbReference type="ARBA" id="ARBA00000185"/>
    </source>
</evidence>
<comment type="similarity">
    <text evidence="2">Belongs to the type II topoisomerase GyrB family.</text>
</comment>